<evidence type="ECO:0000256" key="1">
    <source>
        <dbReference type="SAM" id="MobiDB-lite"/>
    </source>
</evidence>
<evidence type="ECO:0000256" key="2">
    <source>
        <dbReference type="SAM" id="Phobius"/>
    </source>
</evidence>
<evidence type="ECO:0000313" key="5">
    <source>
        <dbReference type="EMBL" id="MFC7199026.1"/>
    </source>
</evidence>
<keyword evidence="2" id="KW-0472">Membrane</keyword>
<dbReference type="Pfam" id="PF24036">
    <property type="entry name" value="DUF7345"/>
    <property type="match status" value="1"/>
</dbReference>
<reference evidence="5 6" key="1">
    <citation type="journal article" date="2019" name="Int. J. Syst. Evol. Microbiol.">
        <title>The Global Catalogue of Microorganisms (GCM) 10K type strain sequencing project: providing services to taxonomists for standard genome sequencing and annotation.</title>
        <authorList>
            <consortium name="The Broad Institute Genomics Platform"/>
            <consortium name="The Broad Institute Genome Sequencing Center for Infectious Disease"/>
            <person name="Wu L."/>
            <person name="Ma J."/>
        </authorList>
    </citation>
    <scope>NUCLEOTIDE SEQUENCE [LARGE SCALE GENOMIC DNA]</scope>
    <source>
        <strain evidence="5 6">XZGYJ-43</strain>
    </source>
</reference>
<feature type="transmembrane region" description="Helical" evidence="2">
    <location>
        <begin position="246"/>
        <end position="267"/>
    </location>
</feature>
<dbReference type="AlphaFoldDB" id="A0ABD5Z1H1"/>
<organism evidence="5 6">
    <name type="scientific">Halospeciosus flavus</name>
    <dbReference type="NCBI Taxonomy" id="3032283"/>
    <lineage>
        <taxon>Archaea</taxon>
        <taxon>Methanobacteriati</taxon>
        <taxon>Methanobacteriota</taxon>
        <taxon>Stenosarchaea group</taxon>
        <taxon>Halobacteria</taxon>
        <taxon>Halobacteriales</taxon>
        <taxon>Halobacteriaceae</taxon>
        <taxon>Halospeciosus</taxon>
    </lineage>
</organism>
<proteinExistence type="predicted"/>
<feature type="compositionally biased region" description="Low complexity" evidence="1">
    <location>
        <begin position="290"/>
        <end position="313"/>
    </location>
</feature>
<keyword evidence="2" id="KW-1133">Transmembrane helix</keyword>
<dbReference type="SUPFAM" id="SSF46785">
    <property type="entry name" value="Winged helix' DNA-binding domain"/>
    <property type="match status" value="1"/>
</dbReference>
<accession>A0ABD5Z1H1</accession>
<dbReference type="Proteomes" id="UP001596447">
    <property type="component" value="Unassembled WGS sequence"/>
</dbReference>
<comment type="caution">
    <text evidence="5">The sequence shown here is derived from an EMBL/GenBank/DDBJ whole genome shotgun (WGS) entry which is preliminary data.</text>
</comment>
<keyword evidence="2" id="KW-0812">Transmembrane</keyword>
<feature type="domain" description="DUF7343" evidence="3">
    <location>
        <begin position="319"/>
        <end position="380"/>
    </location>
</feature>
<dbReference type="InterPro" id="IPR055769">
    <property type="entry name" value="DUF7345"/>
</dbReference>
<feature type="region of interest" description="Disordered" evidence="1">
    <location>
        <begin position="271"/>
        <end position="317"/>
    </location>
</feature>
<feature type="domain" description="DUF7345" evidence="4">
    <location>
        <begin position="48"/>
        <end position="175"/>
    </location>
</feature>
<sequence length="395" mass="42397">MSTLSRDRLAAALAVLVVVALLPVAGSVPAAGATATAEQPTFSNAHFEITVAANGSARWTFHYQTTLDNETERQQFREFARTFEQNRTDLYTDFRRKATSLVADGENVTGRSMVARDFSRRAAVTGLDDNLGVIEMSFTWTNFARTTDGKVVVGDLFEGGLYLGPDQRLVFETGAGLQFASVSPDPAAMSGPTLAESDSVTWTGQREFTDEHPRLVLVDESAGAGDAGQTEGASDADGTTDSGLGAWIWMGLGAVLTGVVAAGVWFWRRDTESSGPGVAAAEHETETETEAGSTADEQSAPAATETETAATPAVTDEEMLTDEERVHRLLEEHGGRMRQVNIVEETDWSKSKVSMLLSGMEEEDQITRLRVGRENVVTLPGHEPDAVGRSDADDD</sequence>
<protein>
    <submittedName>
        <fullName evidence="5">Helix-turn-helix transcriptional regulator</fullName>
    </submittedName>
</protein>
<gene>
    <name evidence="5" type="ORF">ACFQJ9_06290</name>
</gene>
<dbReference type="Pfam" id="PF24034">
    <property type="entry name" value="DUF7343"/>
    <property type="match status" value="1"/>
</dbReference>
<evidence type="ECO:0000259" key="3">
    <source>
        <dbReference type="Pfam" id="PF24034"/>
    </source>
</evidence>
<name>A0ABD5Z1H1_9EURY</name>
<evidence type="ECO:0000313" key="6">
    <source>
        <dbReference type="Proteomes" id="UP001596447"/>
    </source>
</evidence>
<evidence type="ECO:0000259" key="4">
    <source>
        <dbReference type="Pfam" id="PF24036"/>
    </source>
</evidence>
<dbReference type="EMBL" id="JBHTAR010000011">
    <property type="protein sequence ID" value="MFC7199026.1"/>
    <property type="molecule type" value="Genomic_DNA"/>
</dbReference>
<dbReference type="InterPro" id="IPR036390">
    <property type="entry name" value="WH_DNA-bd_sf"/>
</dbReference>
<dbReference type="InterPro" id="IPR055767">
    <property type="entry name" value="DUF7343"/>
</dbReference>
<keyword evidence="6" id="KW-1185">Reference proteome</keyword>
<dbReference type="RefSeq" id="WP_279528976.1">
    <property type="nucleotide sequence ID" value="NZ_CP122312.1"/>
</dbReference>